<accession>A0A080ZNW0</accession>
<evidence type="ECO:0000313" key="2">
    <source>
        <dbReference type="EMBL" id="ETO68321.1"/>
    </source>
</evidence>
<evidence type="ECO:0000313" key="3">
    <source>
        <dbReference type="Proteomes" id="UP000028582"/>
    </source>
</evidence>
<dbReference type="Proteomes" id="UP000028582">
    <property type="component" value="Unassembled WGS sequence"/>
</dbReference>
<organism evidence="2 3">
    <name type="scientific">Phytophthora nicotianae P1976</name>
    <dbReference type="NCBI Taxonomy" id="1317066"/>
    <lineage>
        <taxon>Eukaryota</taxon>
        <taxon>Sar</taxon>
        <taxon>Stramenopiles</taxon>
        <taxon>Oomycota</taxon>
        <taxon>Peronosporomycetes</taxon>
        <taxon>Peronosporales</taxon>
        <taxon>Peronosporaceae</taxon>
        <taxon>Phytophthora</taxon>
    </lineage>
</organism>
<name>A0A080ZNW0_PHYNI</name>
<keyword evidence="1" id="KW-0732">Signal</keyword>
<dbReference type="AlphaFoldDB" id="A0A080ZNW0"/>
<evidence type="ECO:0008006" key="4">
    <source>
        <dbReference type="Google" id="ProtNLM"/>
    </source>
</evidence>
<reference evidence="2 3" key="1">
    <citation type="submission" date="2013-11" db="EMBL/GenBank/DDBJ databases">
        <title>The Genome Sequence of Phytophthora parasitica P1976.</title>
        <authorList>
            <consortium name="The Broad Institute Genomics Platform"/>
            <person name="Russ C."/>
            <person name="Tyler B."/>
            <person name="Panabieres F."/>
            <person name="Shan W."/>
            <person name="Tripathy S."/>
            <person name="Grunwald N."/>
            <person name="Machado M."/>
            <person name="Johnson C.S."/>
            <person name="Walker B."/>
            <person name="Young S."/>
            <person name="Zeng Q."/>
            <person name="Gargeya S."/>
            <person name="Fitzgerald M."/>
            <person name="Haas B."/>
            <person name="Abouelleil A."/>
            <person name="Allen A.W."/>
            <person name="Alvarado L."/>
            <person name="Arachchi H.M."/>
            <person name="Berlin A.M."/>
            <person name="Chapman S.B."/>
            <person name="Gainer-Dewar J."/>
            <person name="Goldberg J."/>
            <person name="Griggs A."/>
            <person name="Gujja S."/>
            <person name="Hansen M."/>
            <person name="Howarth C."/>
            <person name="Imamovic A."/>
            <person name="Ireland A."/>
            <person name="Larimer J."/>
            <person name="McCowan C."/>
            <person name="Murphy C."/>
            <person name="Pearson M."/>
            <person name="Poon T.W."/>
            <person name="Priest M."/>
            <person name="Roberts A."/>
            <person name="Saif S."/>
            <person name="Shea T."/>
            <person name="Sisk P."/>
            <person name="Sykes S."/>
            <person name="Wortman J."/>
            <person name="Nusbaum C."/>
            <person name="Birren B."/>
        </authorList>
    </citation>
    <scope>NUCLEOTIDE SEQUENCE [LARGE SCALE GENOMIC DNA]</scope>
    <source>
        <strain evidence="2 3">P1976</strain>
    </source>
</reference>
<protein>
    <recommendedName>
        <fullName evidence="4">RxLR effector protein</fullName>
    </recommendedName>
</protein>
<gene>
    <name evidence="2" type="ORF">F444_14827</name>
</gene>
<comment type="caution">
    <text evidence="2">The sequence shown here is derived from an EMBL/GenBank/DDBJ whole genome shotgun (WGS) entry which is preliminary data.</text>
</comment>
<proteinExistence type="predicted"/>
<feature type="signal peptide" evidence="1">
    <location>
        <begin position="1"/>
        <end position="20"/>
    </location>
</feature>
<evidence type="ECO:0000256" key="1">
    <source>
        <dbReference type="SAM" id="SignalP"/>
    </source>
</evidence>
<sequence>MRILVSVVVILCASNPTVNTTTSQSHTISEISDRVSSSALRLGYTKKLKLCR</sequence>
<dbReference type="EMBL" id="ANJA01002697">
    <property type="protein sequence ID" value="ETO68321.1"/>
    <property type="molecule type" value="Genomic_DNA"/>
</dbReference>
<feature type="chain" id="PRO_5001753272" description="RxLR effector protein" evidence="1">
    <location>
        <begin position="21"/>
        <end position="52"/>
    </location>
</feature>